<proteinExistence type="predicted"/>
<feature type="compositionally biased region" description="Basic and acidic residues" evidence="6">
    <location>
        <begin position="206"/>
        <end position="215"/>
    </location>
</feature>
<dbReference type="GeneID" id="116207663"/>
<dbReference type="GO" id="GO:0003677">
    <property type="term" value="F:DNA binding"/>
    <property type="evidence" value="ECO:0007669"/>
    <property type="project" value="UniProtKB-KW"/>
</dbReference>
<dbReference type="PROSITE" id="PS50863">
    <property type="entry name" value="B3"/>
    <property type="match status" value="2"/>
</dbReference>
<evidence type="ECO:0000256" key="5">
    <source>
        <dbReference type="ARBA" id="ARBA00023242"/>
    </source>
</evidence>
<evidence type="ECO:0000256" key="6">
    <source>
        <dbReference type="SAM" id="MobiDB-lite"/>
    </source>
</evidence>
<evidence type="ECO:0000313" key="8">
    <source>
        <dbReference type="Proteomes" id="UP000515151"/>
    </source>
</evidence>
<dbReference type="SMART" id="SM01019">
    <property type="entry name" value="B3"/>
    <property type="match status" value="2"/>
</dbReference>
<accession>A0A6P8DJM8</accession>
<protein>
    <submittedName>
        <fullName evidence="9">B3 domain-containing transcription factor VRN1-like</fullName>
    </submittedName>
</protein>
<feature type="region of interest" description="Disordered" evidence="6">
    <location>
        <begin position="193"/>
        <end position="221"/>
    </location>
</feature>
<dbReference type="InterPro" id="IPR003340">
    <property type="entry name" value="B3_DNA-bd"/>
</dbReference>
<dbReference type="PANTHER" id="PTHR31920">
    <property type="entry name" value="B3 DOMAIN-CONTAINING"/>
    <property type="match status" value="1"/>
</dbReference>
<dbReference type="RefSeq" id="XP_031396575.1">
    <property type="nucleotide sequence ID" value="XM_031540715.1"/>
</dbReference>
<dbReference type="Pfam" id="PF02362">
    <property type="entry name" value="B3"/>
    <property type="match status" value="2"/>
</dbReference>
<evidence type="ECO:0000256" key="4">
    <source>
        <dbReference type="ARBA" id="ARBA00023163"/>
    </source>
</evidence>
<dbReference type="AlphaFoldDB" id="A0A6P8DJM8"/>
<dbReference type="GO" id="GO:0005634">
    <property type="term" value="C:nucleus"/>
    <property type="evidence" value="ECO:0007669"/>
    <property type="project" value="UniProtKB-SubCell"/>
</dbReference>
<evidence type="ECO:0000256" key="1">
    <source>
        <dbReference type="ARBA" id="ARBA00004123"/>
    </source>
</evidence>
<name>A0A6P8DJM8_PUNGR</name>
<dbReference type="InterPro" id="IPR050655">
    <property type="entry name" value="Plant_B3_domain"/>
</dbReference>
<evidence type="ECO:0000256" key="3">
    <source>
        <dbReference type="ARBA" id="ARBA00023125"/>
    </source>
</evidence>
<gene>
    <name evidence="9" type="primary">LOC116207663</name>
</gene>
<keyword evidence="3" id="KW-0238">DNA-binding</keyword>
<keyword evidence="4" id="KW-0804">Transcription</keyword>
<keyword evidence="8" id="KW-1185">Reference proteome</keyword>
<dbReference type="Proteomes" id="UP000515151">
    <property type="component" value="Chromosome 5"/>
</dbReference>
<reference evidence="9" key="2">
    <citation type="submission" date="2025-08" db="UniProtKB">
        <authorList>
            <consortium name="RefSeq"/>
        </authorList>
    </citation>
    <scope>IDENTIFICATION</scope>
    <source>
        <tissue evidence="9">Leaf</tissue>
    </source>
</reference>
<reference evidence="8" key="1">
    <citation type="journal article" date="2020" name="Plant Biotechnol. J.">
        <title>The pomegranate (Punica granatum L.) draft genome dissects genetic divergence between soft- and hard-seeded cultivars.</title>
        <authorList>
            <person name="Luo X."/>
            <person name="Li H."/>
            <person name="Wu Z."/>
            <person name="Yao W."/>
            <person name="Zhao P."/>
            <person name="Cao D."/>
            <person name="Yu H."/>
            <person name="Li K."/>
            <person name="Poudel K."/>
            <person name="Zhao D."/>
            <person name="Zhang F."/>
            <person name="Xia X."/>
            <person name="Chen L."/>
            <person name="Wang Q."/>
            <person name="Jing D."/>
            <person name="Cao S."/>
        </authorList>
    </citation>
    <scope>NUCLEOTIDE SEQUENCE [LARGE SCALE GENOMIC DNA]</scope>
    <source>
        <strain evidence="8">cv. Tunisia</strain>
    </source>
</reference>
<dbReference type="Gene3D" id="2.40.330.10">
    <property type="entry name" value="DNA-binding pseudobarrel domain"/>
    <property type="match status" value="2"/>
</dbReference>
<evidence type="ECO:0000256" key="2">
    <source>
        <dbReference type="ARBA" id="ARBA00023015"/>
    </source>
</evidence>
<organism evidence="8 9">
    <name type="scientific">Punica granatum</name>
    <name type="common">Pomegranate</name>
    <dbReference type="NCBI Taxonomy" id="22663"/>
    <lineage>
        <taxon>Eukaryota</taxon>
        <taxon>Viridiplantae</taxon>
        <taxon>Streptophyta</taxon>
        <taxon>Embryophyta</taxon>
        <taxon>Tracheophyta</taxon>
        <taxon>Spermatophyta</taxon>
        <taxon>Magnoliopsida</taxon>
        <taxon>eudicotyledons</taxon>
        <taxon>Gunneridae</taxon>
        <taxon>Pentapetalae</taxon>
        <taxon>rosids</taxon>
        <taxon>malvids</taxon>
        <taxon>Myrtales</taxon>
        <taxon>Lythraceae</taxon>
        <taxon>Punica</taxon>
    </lineage>
</organism>
<evidence type="ECO:0000259" key="7">
    <source>
        <dbReference type="PROSITE" id="PS50863"/>
    </source>
</evidence>
<feature type="domain" description="TF-B3" evidence="7">
    <location>
        <begin position="265"/>
        <end position="363"/>
    </location>
</feature>
<evidence type="ECO:0000313" key="9">
    <source>
        <dbReference type="RefSeq" id="XP_031396575.1"/>
    </source>
</evidence>
<keyword evidence="2" id="KW-0805">Transcription regulation</keyword>
<keyword evidence="5" id="KW-0539">Nucleus</keyword>
<feature type="domain" description="TF-B3" evidence="7">
    <location>
        <begin position="15"/>
        <end position="108"/>
    </location>
</feature>
<dbReference type="SUPFAM" id="SSF101936">
    <property type="entry name" value="DNA-binding pseudobarrel domain"/>
    <property type="match status" value="2"/>
</dbReference>
<dbReference type="InterPro" id="IPR015300">
    <property type="entry name" value="DNA-bd_pseudobarrel_sf"/>
</dbReference>
<dbReference type="CDD" id="cd10017">
    <property type="entry name" value="B3_DNA"/>
    <property type="match status" value="2"/>
</dbReference>
<dbReference type="PANTHER" id="PTHR31920:SF108">
    <property type="entry name" value="B3 DOMAIN-CONTAINING TRANSCRIPTION FACTOR VRN1-LIKE"/>
    <property type="match status" value="1"/>
</dbReference>
<dbReference type="OrthoDB" id="623918at2759"/>
<sequence>MEETGGSHFESPTPHFFKIIHPYSLRLGKISIPKRFVRKYGDNLPNAVILKVPNGESWKVWLEKCDDAFWLQKGWPEFIEHYSIEEQYLVNFCYVKKSVFQVVIFDKSATEIEYPLKSANVKRVKPVPESLSSEMEESAYKTSPGTLSGYEVEQEIECGHVEPDVESSSSEMEESTDNSVSIMRDLEPAMEISCDSDDLTPNSGLESRRSKLGEKKLKHRKTLNHSSKQLRGKAINVAPPVSLTRRILKFAKSSEAVNFRSEYPFFHVLMTESYVKSGSVAISKGFIVRNNLEEAPQKVMLRHSDRLWPVSMNYYKAKARGGSLCGGWAAFVRQNHIKVGDICIFELVKKKGVIFNVTVLRCGG</sequence>
<comment type="subcellular location">
    <subcellularLocation>
        <location evidence="1">Nucleus</location>
    </subcellularLocation>
</comment>